<comment type="subcellular location">
    <subcellularLocation>
        <location evidence="2">Cytoplasm</location>
    </subcellularLocation>
</comment>
<dbReference type="GO" id="GO:0000105">
    <property type="term" value="P:L-histidine biosynthetic process"/>
    <property type="evidence" value="ECO:0007669"/>
    <property type="project" value="UniProtKB-UniPathway"/>
</dbReference>
<protein>
    <recommendedName>
        <fullName evidence="4">ATP phosphoribosyltransferase</fullName>
        <ecNumber evidence="4">2.4.2.17</ecNumber>
    </recommendedName>
</protein>
<evidence type="ECO:0000256" key="5">
    <source>
        <dbReference type="ARBA" id="ARBA00022490"/>
    </source>
</evidence>
<dbReference type="NCBIfam" id="TIGR00070">
    <property type="entry name" value="hisG"/>
    <property type="match status" value="1"/>
</dbReference>
<keyword evidence="7" id="KW-0328">Glycosyltransferase</keyword>
<comment type="caution">
    <text evidence="13">The sequence shown here is derived from an EMBL/GenBank/DDBJ whole genome shotgun (WGS) entry which is preliminary data.</text>
</comment>
<evidence type="ECO:0000256" key="11">
    <source>
        <dbReference type="ARBA" id="ARBA00023102"/>
    </source>
</evidence>
<dbReference type="OrthoDB" id="564078at2759"/>
<evidence type="ECO:0000313" key="13">
    <source>
        <dbReference type="EMBL" id="GBG85927.1"/>
    </source>
</evidence>
<dbReference type="UniPathway" id="UPA00031">
    <property type="reaction ID" value="UER00006"/>
</dbReference>
<dbReference type="EC" id="2.4.2.17" evidence="4"/>
<dbReference type="Pfam" id="PF01634">
    <property type="entry name" value="HisG"/>
    <property type="match status" value="1"/>
</dbReference>
<evidence type="ECO:0000256" key="8">
    <source>
        <dbReference type="ARBA" id="ARBA00022679"/>
    </source>
</evidence>
<evidence type="ECO:0000256" key="9">
    <source>
        <dbReference type="ARBA" id="ARBA00022741"/>
    </source>
</evidence>
<evidence type="ECO:0000256" key="2">
    <source>
        <dbReference type="ARBA" id="ARBA00004496"/>
    </source>
</evidence>
<evidence type="ECO:0000256" key="10">
    <source>
        <dbReference type="ARBA" id="ARBA00022840"/>
    </source>
</evidence>
<keyword evidence="8" id="KW-0808">Transferase</keyword>
<dbReference type="InterPro" id="IPR013820">
    <property type="entry name" value="ATP_PRibTrfase_cat"/>
</dbReference>
<organism evidence="13 14">
    <name type="scientific">Chara braunii</name>
    <name type="common">Braun's stonewort</name>
    <dbReference type="NCBI Taxonomy" id="69332"/>
    <lineage>
        <taxon>Eukaryota</taxon>
        <taxon>Viridiplantae</taxon>
        <taxon>Streptophyta</taxon>
        <taxon>Charophyceae</taxon>
        <taxon>Charales</taxon>
        <taxon>Characeae</taxon>
        <taxon>Chara</taxon>
    </lineage>
</organism>
<reference evidence="13 14" key="1">
    <citation type="journal article" date="2018" name="Cell">
        <title>The Chara Genome: Secondary Complexity and Implications for Plant Terrestrialization.</title>
        <authorList>
            <person name="Nishiyama T."/>
            <person name="Sakayama H."/>
            <person name="Vries J.D."/>
            <person name="Buschmann H."/>
            <person name="Saint-Marcoux D."/>
            <person name="Ullrich K.K."/>
            <person name="Haas F.B."/>
            <person name="Vanderstraeten L."/>
            <person name="Becker D."/>
            <person name="Lang D."/>
            <person name="Vosolsobe S."/>
            <person name="Rombauts S."/>
            <person name="Wilhelmsson P.K.I."/>
            <person name="Janitza P."/>
            <person name="Kern R."/>
            <person name="Heyl A."/>
            <person name="Rumpler F."/>
            <person name="Villalobos L.I.A.C."/>
            <person name="Clay J.M."/>
            <person name="Skokan R."/>
            <person name="Toyoda A."/>
            <person name="Suzuki Y."/>
            <person name="Kagoshima H."/>
            <person name="Schijlen E."/>
            <person name="Tajeshwar N."/>
            <person name="Catarino B."/>
            <person name="Hetherington A.J."/>
            <person name="Saltykova A."/>
            <person name="Bonnot C."/>
            <person name="Breuninger H."/>
            <person name="Symeonidi A."/>
            <person name="Radhakrishnan G.V."/>
            <person name="Van Nieuwerburgh F."/>
            <person name="Deforce D."/>
            <person name="Chang C."/>
            <person name="Karol K.G."/>
            <person name="Hedrich R."/>
            <person name="Ulvskov P."/>
            <person name="Glockner G."/>
            <person name="Delwiche C.F."/>
            <person name="Petrasek J."/>
            <person name="Van de Peer Y."/>
            <person name="Friml J."/>
            <person name="Beilby M."/>
            <person name="Dolan L."/>
            <person name="Kohara Y."/>
            <person name="Sugano S."/>
            <person name="Fujiyama A."/>
            <person name="Delaux P.-M."/>
            <person name="Quint M."/>
            <person name="TheiBen G."/>
            <person name="Hagemann M."/>
            <person name="Harholt J."/>
            <person name="Dunand C."/>
            <person name="Zachgo S."/>
            <person name="Langdale J."/>
            <person name="Maumus F."/>
            <person name="Straeten D.V.D."/>
            <person name="Gould S.B."/>
            <person name="Rensing S.A."/>
        </authorList>
    </citation>
    <scope>NUCLEOTIDE SEQUENCE [LARGE SCALE GENOMIC DNA]</scope>
    <source>
        <strain evidence="13 14">S276</strain>
    </source>
</reference>
<proteinExistence type="predicted"/>
<dbReference type="GO" id="GO:0005737">
    <property type="term" value="C:cytoplasm"/>
    <property type="evidence" value="ECO:0007669"/>
    <property type="project" value="UniProtKB-SubCell"/>
</dbReference>
<evidence type="ECO:0000256" key="6">
    <source>
        <dbReference type="ARBA" id="ARBA00022605"/>
    </source>
</evidence>
<dbReference type="SUPFAM" id="SSF53850">
    <property type="entry name" value="Periplasmic binding protein-like II"/>
    <property type="match status" value="1"/>
</dbReference>
<dbReference type="PANTHER" id="PTHR21403:SF10">
    <property type="entry name" value="ATP PHOSPHORIBOSYLTRANSFERASE"/>
    <property type="match status" value="1"/>
</dbReference>
<keyword evidence="14" id="KW-1185">Reference proteome</keyword>
<evidence type="ECO:0000256" key="4">
    <source>
        <dbReference type="ARBA" id="ARBA00011946"/>
    </source>
</evidence>
<keyword evidence="10" id="KW-0067">ATP-binding</keyword>
<comment type="catalytic activity">
    <reaction evidence="1">
        <text>1-(5-phospho-beta-D-ribosyl)-ATP + diphosphate = 5-phospho-alpha-D-ribose 1-diphosphate + ATP</text>
        <dbReference type="Rhea" id="RHEA:18473"/>
        <dbReference type="ChEBI" id="CHEBI:30616"/>
        <dbReference type="ChEBI" id="CHEBI:33019"/>
        <dbReference type="ChEBI" id="CHEBI:58017"/>
        <dbReference type="ChEBI" id="CHEBI:73183"/>
        <dbReference type="EC" id="2.4.2.17"/>
    </reaction>
</comment>
<sequence length="282" mass="30285">MTMAVARAVVAGSRPGTATHLSALERTAAEKDAQSALSIPIPTASHKASSSLGSWSTRIGRSGCVAMRSGLGWRAAEFNGAESLAPRTSVQIALGEGTKLSEKEEGRRRRRIRGGPIITARAESLWPPTRATSMAVSSLSEQETAVHVVDAPLSPSPSELSLPKREGLITIGLPKGSLQQATADLFLRAGYNIKIHERSYLPDVDDKEINVVLFRGQEISRYVEDGVLDAGICGHDWVVENGSDVTEVCELNYSKATASYRPRRFPVNALRHSGFGLPDRIG</sequence>
<evidence type="ECO:0000256" key="1">
    <source>
        <dbReference type="ARBA" id="ARBA00000915"/>
    </source>
</evidence>
<dbReference type="EMBL" id="BFEA01000540">
    <property type="protein sequence ID" value="GBG85927.1"/>
    <property type="molecule type" value="Genomic_DNA"/>
</dbReference>
<dbReference type="Gramene" id="GBG85927">
    <property type="protein sequence ID" value="GBG85927"/>
    <property type="gene ID" value="CBR_g40740"/>
</dbReference>
<gene>
    <name evidence="13" type="ORF">CBR_g40740</name>
</gene>
<feature type="domain" description="ATP phosphoribosyltransferase catalytic" evidence="12">
    <location>
        <begin position="215"/>
        <end position="260"/>
    </location>
</feature>
<dbReference type="Proteomes" id="UP000265515">
    <property type="component" value="Unassembled WGS sequence"/>
</dbReference>
<dbReference type="GO" id="GO:0003879">
    <property type="term" value="F:ATP phosphoribosyltransferase activity"/>
    <property type="evidence" value="ECO:0007669"/>
    <property type="project" value="UniProtKB-EC"/>
</dbReference>
<dbReference type="AlphaFoldDB" id="A0A388LUD2"/>
<dbReference type="InterPro" id="IPR001348">
    <property type="entry name" value="ATP_PRibTrfase_HisG"/>
</dbReference>
<evidence type="ECO:0000256" key="7">
    <source>
        <dbReference type="ARBA" id="ARBA00022676"/>
    </source>
</evidence>
<dbReference type="GO" id="GO:0005524">
    <property type="term" value="F:ATP binding"/>
    <property type="evidence" value="ECO:0007669"/>
    <property type="project" value="UniProtKB-KW"/>
</dbReference>
<accession>A0A388LUD2</accession>
<keyword evidence="9" id="KW-0547">Nucleotide-binding</keyword>
<keyword evidence="11" id="KW-0368">Histidine biosynthesis</keyword>
<evidence type="ECO:0000313" key="14">
    <source>
        <dbReference type="Proteomes" id="UP000265515"/>
    </source>
</evidence>
<evidence type="ECO:0000256" key="3">
    <source>
        <dbReference type="ARBA" id="ARBA00004667"/>
    </source>
</evidence>
<name>A0A388LUD2_CHABU</name>
<dbReference type="Gene3D" id="3.40.190.10">
    <property type="entry name" value="Periplasmic binding protein-like II"/>
    <property type="match status" value="1"/>
</dbReference>
<keyword evidence="6" id="KW-0028">Amino-acid biosynthesis</keyword>
<evidence type="ECO:0000259" key="12">
    <source>
        <dbReference type="Pfam" id="PF01634"/>
    </source>
</evidence>
<comment type="pathway">
    <text evidence="3">Amino-acid biosynthesis; L-histidine biosynthesis; L-histidine from 5-phospho-alpha-D-ribose 1-diphosphate: step 1/9.</text>
</comment>
<keyword evidence="5" id="KW-0963">Cytoplasm</keyword>
<dbReference type="PANTHER" id="PTHR21403">
    <property type="entry name" value="ATP PHOSPHORIBOSYLTRANSFERASE ATP-PRTASE"/>
    <property type="match status" value="1"/>
</dbReference>